<sequence length="378" mass="42483">MSPGTDQVMVRILKVCWEYLKDLLRWLYQKYFEYSHFPKTWKLAEVAILPKIGKKDMISARSWRPIALLSCIGKGLERIVVKCLGWTALRYDIISPQYGGALPKWSAMDLVTSFTHDVEMALGVGKKVTIVTMDMQGVFDALLKRRLLARMTKQGWPKDLLLLVDFFLMERKGLNNCVAFAPEKLEMIHISMDNGNVAPAIRTKVSARLGWHVTQIEKVFIVSHIFDAEAIGVWKGLECTLKDARYTNQKIWMCIDSASVIWGIKANASISSQWTFNNCHKAMEDHDICVKWSPGYESIEGNEAADHLADLGVKKPSWDTGPVLQPTYSGLSESHTETSDGITGNSGIQETKNAPVEGPKPLPIWFTARRQGLPLNNG</sequence>
<proteinExistence type="predicted"/>
<evidence type="ECO:0000313" key="3">
    <source>
        <dbReference type="Proteomes" id="UP000019487"/>
    </source>
</evidence>
<dbReference type="PANTHER" id="PTHR33481">
    <property type="entry name" value="REVERSE TRANSCRIPTASE"/>
    <property type="match status" value="1"/>
</dbReference>
<evidence type="ECO:0000256" key="1">
    <source>
        <dbReference type="SAM" id="MobiDB-lite"/>
    </source>
</evidence>
<feature type="compositionally biased region" description="Polar residues" evidence="1">
    <location>
        <begin position="327"/>
        <end position="352"/>
    </location>
</feature>
<dbReference type="HOGENOM" id="CLU_731893_0_0_1"/>
<reference evidence="2 3" key="1">
    <citation type="journal article" date="2014" name="Genome Announc.">
        <title>Draft genome sequence of Sclerotinia borealis, a psychrophilic plant pathogenic fungus.</title>
        <authorList>
            <person name="Mardanov A.V."/>
            <person name="Beletsky A.V."/>
            <person name="Kadnikov V.V."/>
            <person name="Ignatov A.N."/>
            <person name="Ravin N.V."/>
        </authorList>
    </citation>
    <scope>NUCLEOTIDE SEQUENCE [LARGE SCALE GENOMIC DNA]</scope>
    <source>
        <strain evidence="3">F-4157</strain>
    </source>
</reference>
<dbReference type="Gene3D" id="3.30.420.10">
    <property type="entry name" value="Ribonuclease H-like superfamily/Ribonuclease H"/>
    <property type="match status" value="1"/>
</dbReference>
<dbReference type="CDD" id="cd09276">
    <property type="entry name" value="Rnase_HI_RT_non_LTR"/>
    <property type="match status" value="1"/>
</dbReference>
<comment type="caution">
    <text evidence="2">The sequence shown here is derived from an EMBL/GenBank/DDBJ whole genome shotgun (WGS) entry which is preliminary data.</text>
</comment>
<dbReference type="SUPFAM" id="SSF53098">
    <property type="entry name" value="Ribonuclease H-like"/>
    <property type="match status" value="1"/>
</dbReference>
<name>W9C5N8_SCLBF</name>
<dbReference type="STRING" id="1432307.W9C5N8"/>
<dbReference type="OrthoDB" id="3561817at2759"/>
<dbReference type="PANTHER" id="PTHR33481:SF1">
    <property type="entry name" value="ENDONUCLEASE_EXONUCLEASE_PHOSPHATASE DOMAIN-CONTAINING PROTEIN-RELATED"/>
    <property type="match status" value="1"/>
</dbReference>
<accession>W9C5N8</accession>
<dbReference type="InterPro" id="IPR012337">
    <property type="entry name" value="RNaseH-like_sf"/>
</dbReference>
<dbReference type="AlphaFoldDB" id="W9C5N8"/>
<organism evidence="2 3">
    <name type="scientific">Sclerotinia borealis (strain F-4128)</name>
    <dbReference type="NCBI Taxonomy" id="1432307"/>
    <lineage>
        <taxon>Eukaryota</taxon>
        <taxon>Fungi</taxon>
        <taxon>Dikarya</taxon>
        <taxon>Ascomycota</taxon>
        <taxon>Pezizomycotina</taxon>
        <taxon>Leotiomycetes</taxon>
        <taxon>Helotiales</taxon>
        <taxon>Sclerotiniaceae</taxon>
        <taxon>Sclerotinia</taxon>
    </lineage>
</organism>
<keyword evidence="3" id="KW-1185">Reference proteome</keyword>
<dbReference type="GO" id="GO:0003676">
    <property type="term" value="F:nucleic acid binding"/>
    <property type="evidence" value="ECO:0007669"/>
    <property type="project" value="InterPro"/>
</dbReference>
<evidence type="ECO:0000313" key="2">
    <source>
        <dbReference type="EMBL" id="ESZ90219.1"/>
    </source>
</evidence>
<dbReference type="InterPro" id="IPR036397">
    <property type="entry name" value="RNaseH_sf"/>
</dbReference>
<gene>
    <name evidence="2" type="ORF">SBOR_9389</name>
</gene>
<dbReference type="EMBL" id="AYSA01000670">
    <property type="protein sequence ID" value="ESZ90219.1"/>
    <property type="molecule type" value="Genomic_DNA"/>
</dbReference>
<dbReference type="Proteomes" id="UP000019487">
    <property type="component" value="Unassembled WGS sequence"/>
</dbReference>
<protein>
    <submittedName>
        <fullName evidence="2">Uncharacterized protein</fullName>
    </submittedName>
</protein>
<feature type="region of interest" description="Disordered" evidence="1">
    <location>
        <begin position="327"/>
        <end position="378"/>
    </location>
</feature>